<dbReference type="Gene3D" id="2.40.70.10">
    <property type="entry name" value="Acid Proteases"/>
    <property type="match status" value="2"/>
</dbReference>
<keyword evidence="4" id="KW-1185">Reference proteome</keyword>
<accession>A0ABR4PUY5</accession>
<sequence length="376" mass="40052">MKNGNAFIPALNIGVGTPRQDILSILDTGSSDLWVPQTGSRLCRDIQQQCTGTTFSTNSYSSINSTTSSEITTPAFYTSYVNGVEINGSFVRESVAFGNTTTTSVQIGVGTDGTLPSSLFPIAGLGYKNFEGIVEKGETPYDNTVAGMKSAGLINSTAFGLYLNDFRSEEGSIVFGGYDTAKFNGSLKSVPLVPDNDNRITTFYIKWDTFEFEAGDTQKSKSRRATCLNMAPPQGLPAALIDSGDPAWTLSEDILTRMGEALNLRVVDGTLESLKCSVGNSGAKFTFGFNQGVKIEVPISMLMVPLTNANGAAVFDQQGDTMCQLPVEIGGSGTGTLGAPFLQAAYVVFDMDRNQLLMAPAIMNATTSNIQEYITS</sequence>
<evidence type="ECO:0000313" key="4">
    <source>
        <dbReference type="Proteomes" id="UP001629113"/>
    </source>
</evidence>
<dbReference type="Pfam" id="PF00026">
    <property type="entry name" value="Asp"/>
    <property type="match status" value="1"/>
</dbReference>
<gene>
    <name evidence="3" type="ORF">PVAG01_00476</name>
</gene>
<organism evidence="3 4">
    <name type="scientific">Phlyctema vagabunda</name>
    <dbReference type="NCBI Taxonomy" id="108571"/>
    <lineage>
        <taxon>Eukaryota</taxon>
        <taxon>Fungi</taxon>
        <taxon>Dikarya</taxon>
        <taxon>Ascomycota</taxon>
        <taxon>Pezizomycotina</taxon>
        <taxon>Leotiomycetes</taxon>
        <taxon>Helotiales</taxon>
        <taxon>Dermateaceae</taxon>
        <taxon>Phlyctema</taxon>
    </lineage>
</organism>
<feature type="domain" description="Peptidase A1" evidence="2">
    <location>
        <begin position="9"/>
        <end position="359"/>
    </location>
</feature>
<dbReference type="PRINTS" id="PR00792">
    <property type="entry name" value="PEPSIN"/>
</dbReference>
<dbReference type="InterPro" id="IPR021109">
    <property type="entry name" value="Peptidase_aspartic_dom_sf"/>
</dbReference>
<comment type="caution">
    <text evidence="3">The sequence shown here is derived from an EMBL/GenBank/DDBJ whole genome shotgun (WGS) entry which is preliminary data.</text>
</comment>
<dbReference type="PANTHER" id="PTHR47966:SF65">
    <property type="entry name" value="ASPARTIC-TYPE ENDOPEPTIDASE"/>
    <property type="match status" value="1"/>
</dbReference>
<name>A0ABR4PUY5_9HELO</name>
<comment type="similarity">
    <text evidence="1">Belongs to the peptidase A1 family.</text>
</comment>
<proteinExistence type="inferred from homology"/>
<protein>
    <recommendedName>
        <fullName evidence="2">Peptidase A1 domain-containing protein</fullName>
    </recommendedName>
</protein>
<evidence type="ECO:0000259" key="2">
    <source>
        <dbReference type="PROSITE" id="PS51767"/>
    </source>
</evidence>
<evidence type="ECO:0000256" key="1">
    <source>
        <dbReference type="ARBA" id="ARBA00007447"/>
    </source>
</evidence>
<dbReference type="PANTHER" id="PTHR47966">
    <property type="entry name" value="BETA-SITE APP-CLEAVING ENZYME, ISOFORM A-RELATED"/>
    <property type="match status" value="1"/>
</dbReference>
<dbReference type="InterPro" id="IPR001461">
    <property type="entry name" value="Aspartic_peptidase_A1"/>
</dbReference>
<dbReference type="Proteomes" id="UP001629113">
    <property type="component" value="Unassembled WGS sequence"/>
</dbReference>
<reference evidence="3 4" key="1">
    <citation type="submission" date="2024-06" db="EMBL/GenBank/DDBJ databases">
        <title>Complete genome of Phlyctema vagabunda strain 19-DSS-EL-015.</title>
        <authorList>
            <person name="Fiorenzani C."/>
        </authorList>
    </citation>
    <scope>NUCLEOTIDE SEQUENCE [LARGE SCALE GENOMIC DNA]</scope>
    <source>
        <strain evidence="3 4">19-DSS-EL-015</strain>
    </source>
</reference>
<dbReference type="SUPFAM" id="SSF50630">
    <property type="entry name" value="Acid proteases"/>
    <property type="match status" value="1"/>
</dbReference>
<dbReference type="EMBL" id="JBFCZG010000001">
    <property type="protein sequence ID" value="KAL3426967.1"/>
    <property type="molecule type" value="Genomic_DNA"/>
</dbReference>
<evidence type="ECO:0000313" key="3">
    <source>
        <dbReference type="EMBL" id="KAL3426967.1"/>
    </source>
</evidence>
<dbReference type="PROSITE" id="PS51767">
    <property type="entry name" value="PEPTIDASE_A1"/>
    <property type="match status" value="1"/>
</dbReference>
<dbReference type="InterPro" id="IPR033121">
    <property type="entry name" value="PEPTIDASE_A1"/>
</dbReference>